<dbReference type="GO" id="GO:0003676">
    <property type="term" value="F:nucleic acid binding"/>
    <property type="evidence" value="ECO:0007669"/>
    <property type="project" value="InterPro"/>
</dbReference>
<reference evidence="4 6" key="2">
    <citation type="submission" date="2018-08" db="EMBL/GenBank/DDBJ databases">
        <title>A genome reference for cultivated species of the human gut microbiota.</title>
        <authorList>
            <person name="Zou Y."/>
            <person name="Xue W."/>
            <person name="Luo G."/>
        </authorList>
    </citation>
    <scope>NUCLEOTIDE SEQUENCE [LARGE SCALE GENOMIC DNA]</scope>
    <source>
        <strain evidence="4 6">AF19-16AC</strain>
    </source>
</reference>
<evidence type="ECO:0000313" key="3">
    <source>
        <dbReference type="EMBL" id="PLT56254.1"/>
    </source>
</evidence>
<evidence type="ECO:0000313" key="4">
    <source>
        <dbReference type="EMBL" id="RGT35913.1"/>
    </source>
</evidence>
<dbReference type="Gene3D" id="3.40.1350.10">
    <property type="match status" value="1"/>
</dbReference>
<feature type="domain" description="YhcG PDDEXK nuclease" evidence="1">
    <location>
        <begin position="188"/>
        <end position="342"/>
    </location>
</feature>
<dbReference type="EMBL" id="NIHM01000006">
    <property type="protein sequence ID" value="PLT56254.1"/>
    <property type="molecule type" value="Genomic_DNA"/>
</dbReference>
<dbReference type="EMBL" id="QRWQ01000026">
    <property type="protein sequence ID" value="RGT35913.1"/>
    <property type="molecule type" value="Genomic_DNA"/>
</dbReference>
<protein>
    <submittedName>
        <fullName evidence="3">DUF1016 domain-containing protein</fullName>
    </submittedName>
</protein>
<dbReference type="InterPro" id="IPR041527">
    <property type="entry name" value="YhcG_N"/>
</dbReference>
<dbReference type="RefSeq" id="WP_008982452.1">
    <property type="nucleotide sequence ID" value="NZ_JADNIZ010000030.1"/>
</dbReference>
<organism evidence="3 5">
    <name type="scientific">Mediterraneibacter gnavus</name>
    <name type="common">Ruminococcus gnavus</name>
    <dbReference type="NCBI Taxonomy" id="33038"/>
    <lineage>
        <taxon>Bacteria</taxon>
        <taxon>Bacillati</taxon>
        <taxon>Bacillota</taxon>
        <taxon>Clostridia</taxon>
        <taxon>Lachnospirales</taxon>
        <taxon>Lachnospiraceae</taxon>
        <taxon>Mediterraneibacter</taxon>
    </lineage>
</organism>
<dbReference type="Proteomes" id="UP000283834">
    <property type="component" value="Unassembled WGS sequence"/>
</dbReference>
<name>A0A2N5NJR6_MEDGN</name>
<evidence type="ECO:0000259" key="2">
    <source>
        <dbReference type="Pfam" id="PF17761"/>
    </source>
</evidence>
<dbReference type="InterPro" id="IPR011856">
    <property type="entry name" value="tRNA_endonuc-like_dom_sf"/>
</dbReference>
<dbReference type="InterPro" id="IPR053148">
    <property type="entry name" value="PD-DEXK-like_domain"/>
</dbReference>
<feature type="domain" description="YhcG N-terminal" evidence="2">
    <location>
        <begin position="19"/>
        <end position="167"/>
    </location>
</feature>
<comment type="caution">
    <text evidence="3">The sequence shown here is derived from an EMBL/GenBank/DDBJ whole genome shotgun (WGS) entry which is preliminary data.</text>
</comment>
<sequence>MDMDKLVEVDAQYREWISEVSKRFHQSQIKAAVKVNDEMLRFYWQLGKELHDRKDKFSYGQSFYKTISRDLRRELPDVKSFSETNLRYMQKFAELYSEVSNLPQLGEDFRSEEIEPLFAIPWGHHKIIIDKCNGNPKKALFFVDQVIQNNWSRAVLLNFLDTDLYERQGKAITNFNLTLPAMQSDLAQEITKDPYKFDFITLTQSYNEKELKDALMDNIQKFLLELGNGFAFVGREYRIEIGSTENFIDMLFYHIHLHCYVVVEVKVTEFESSYAGQLGTYVVAVNHQLKTEKDEPTLGLLVCKSKDDIKAQYALEASSQPLGVSAYELSKLIPENFKGSLPSIDEIESELRKDTEG</sequence>
<proteinExistence type="predicted"/>
<dbReference type="Proteomes" id="UP000234849">
    <property type="component" value="Unassembled WGS sequence"/>
</dbReference>
<gene>
    <name evidence="3" type="ORF">CDL18_06180</name>
    <name evidence="4" type="ORF">DWX36_15785</name>
</gene>
<dbReference type="PANTHER" id="PTHR30547:SF5">
    <property type="entry name" value="NUCLEASE YHCG-RELATED"/>
    <property type="match status" value="1"/>
</dbReference>
<dbReference type="InterPro" id="IPR009362">
    <property type="entry name" value="YhcG_C"/>
</dbReference>
<evidence type="ECO:0000313" key="5">
    <source>
        <dbReference type="Proteomes" id="UP000234849"/>
    </source>
</evidence>
<dbReference type="Pfam" id="PF06250">
    <property type="entry name" value="YhcG_C"/>
    <property type="match status" value="1"/>
</dbReference>
<evidence type="ECO:0000313" key="6">
    <source>
        <dbReference type="Proteomes" id="UP000283834"/>
    </source>
</evidence>
<dbReference type="PANTHER" id="PTHR30547">
    <property type="entry name" value="UNCHARACTERIZED PROTEIN YHCG-RELATED"/>
    <property type="match status" value="1"/>
</dbReference>
<reference evidence="3 5" key="1">
    <citation type="journal article" date="2017" name="Genome Med.">
        <title>A novel Ruminococcus gnavus clade enriched in inflammatory bowel disease patients.</title>
        <authorList>
            <person name="Hall A.B."/>
            <person name="Yassour M."/>
            <person name="Sauk J."/>
            <person name="Garner A."/>
            <person name="Jiang X."/>
            <person name="Arthur T."/>
            <person name="Lagoudas G.K."/>
            <person name="Vatanen T."/>
            <person name="Fornelos N."/>
            <person name="Wilson R."/>
            <person name="Bertha M."/>
            <person name="Cohen M."/>
            <person name="Garber J."/>
            <person name="Khalili H."/>
            <person name="Gevers D."/>
            <person name="Ananthakrishnan A.N."/>
            <person name="Kugathasan S."/>
            <person name="Lander E.S."/>
            <person name="Blainey P."/>
            <person name="Vlamakis H."/>
            <person name="Xavier R.J."/>
            <person name="Huttenhower C."/>
        </authorList>
    </citation>
    <scope>NUCLEOTIDE SEQUENCE [LARGE SCALE GENOMIC DNA]</scope>
    <source>
        <strain evidence="3 5">RJX1118</strain>
    </source>
</reference>
<accession>A0A2N5NJR6</accession>
<evidence type="ECO:0000259" key="1">
    <source>
        <dbReference type="Pfam" id="PF06250"/>
    </source>
</evidence>
<dbReference type="AlphaFoldDB" id="A0A2N5NJR6"/>
<dbReference type="Pfam" id="PF17761">
    <property type="entry name" value="DUF1016_N"/>
    <property type="match status" value="1"/>
</dbReference>